<evidence type="ECO:0000256" key="5">
    <source>
        <dbReference type="ARBA" id="ARBA00023136"/>
    </source>
</evidence>
<evidence type="ECO:0000313" key="7">
    <source>
        <dbReference type="EMBL" id="GGD01182.1"/>
    </source>
</evidence>
<accession>A0ABQ1PQP2</accession>
<keyword evidence="4 6" id="KW-1133">Transmembrane helix</keyword>
<organism evidence="7 8">
    <name type="scientific">Enterococcus wangshanyuanii</name>
    <dbReference type="NCBI Taxonomy" id="2005703"/>
    <lineage>
        <taxon>Bacteria</taxon>
        <taxon>Bacillati</taxon>
        <taxon>Bacillota</taxon>
        <taxon>Bacilli</taxon>
        <taxon>Lactobacillales</taxon>
        <taxon>Enterococcaceae</taxon>
        <taxon>Enterococcus</taxon>
    </lineage>
</organism>
<evidence type="ECO:0000256" key="3">
    <source>
        <dbReference type="ARBA" id="ARBA00022692"/>
    </source>
</evidence>
<evidence type="ECO:0000256" key="6">
    <source>
        <dbReference type="SAM" id="Phobius"/>
    </source>
</evidence>
<keyword evidence="2" id="KW-1003">Cell membrane</keyword>
<evidence type="ECO:0000313" key="8">
    <source>
        <dbReference type="Proteomes" id="UP000630615"/>
    </source>
</evidence>
<comment type="subcellular location">
    <subcellularLocation>
        <location evidence="1">Cell membrane</location>
        <topology evidence="1">Multi-pass membrane protein</topology>
    </subcellularLocation>
</comment>
<evidence type="ECO:0008006" key="9">
    <source>
        <dbReference type="Google" id="ProtNLM"/>
    </source>
</evidence>
<feature type="transmembrane region" description="Helical" evidence="6">
    <location>
        <begin position="206"/>
        <end position="223"/>
    </location>
</feature>
<sequence>MENNKYKKLLGNSAIFAIGNFGSKIINIIFVPVYTYALTTQEYGQIDLLTTTVSLFLPVLTLSLSEAVLRFVMDKNDNEQAILSSSVIVISIIAFCLLVIGGIFNTKKLWLYFIFLLILQSYQVLFSQFVRGIGKVKLYAFNGILMTLITVLSNIVLLIYFKLGIDGYILSLIFANIASLIYLIVAGKLKRYLSFKLFDSKLVKTMLNYSAPLIPNMIMWWLINSSTRYFILFYIGTSANGIYAVASKIPALISTVTTIFSQAWQLSAIEEFDAKDKSTFYSNTFTFYYQVLFICVALLFSVLKPTLRFLIQQSYFISWQVAPILVLAVLYSSFSSFLGTNYIAAKKTKGVFTSSIIGAGISLILNFLLIPVIGLIGAGVASTISFFVMWLIRLYDTKKYIETKIDWFNFVGNNLVLILQIILMFIFDSWILLILEWMLVCSVLMLNRMNVKRLVLEINNYLKLFFKKISIDK</sequence>
<feature type="transmembrane region" description="Helical" evidence="6">
    <location>
        <begin position="350"/>
        <end position="369"/>
    </location>
</feature>
<keyword evidence="5 6" id="KW-0472">Membrane</keyword>
<feature type="transmembrane region" description="Helical" evidence="6">
    <location>
        <begin position="109"/>
        <end position="126"/>
    </location>
</feature>
<proteinExistence type="predicted"/>
<feature type="transmembrane region" description="Helical" evidence="6">
    <location>
        <begin position="375"/>
        <end position="395"/>
    </location>
</feature>
<name>A0ABQ1PQP2_9ENTE</name>
<feature type="transmembrane region" description="Helical" evidence="6">
    <location>
        <begin position="285"/>
        <end position="303"/>
    </location>
</feature>
<dbReference type="EMBL" id="BMKI01000011">
    <property type="protein sequence ID" value="GGD01182.1"/>
    <property type="molecule type" value="Genomic_DNA"/>
</dbReference>
<dbReference type="PANTHER" id="PTHR30250:SF11">
    <property type="entry name" value="O-ANTIGEN TRANSPORTER-RELATED"/>
    <property type="match status" value="1"/>
</dbReference>
<dbReference type="InterPro" id="IPR002797">
    <property type="entry name" value="Polysacc_synth"/>
</dbReference>
<feature type="transmembrane region" description="Helical" evidence="6">
    <location>
        <begin position="138"/>
        <end position="161"/>
    </location>
</feature>
<feature type="transmembrane region" description="Helical" evidence="6">
    <location>
        <begin position="429"/>
        <end position="446"/>
    </location>
</feature>
<feature type="transmembrane region" description="Helical" evidence="6">
    <location>
        <begin position="48"/>
        <end position="69"/>
    </location>
</feature>
<feature type="transmembrane region" description="Helical" evidence="6">
    <location>
        <begin position="81"/>
        <end position="103"/>
    </location>
</feature>
<reference evidence="8" key="1">
    <citation type="journal article" date="2019" name="Int. J. Syst. Evol. Microbiol.">
        <title>The Global Catalogue of Microorganisms (GCM) 10K type strain sequencing project: providing services to taxonomists for standard genome sequencing and annotation.</title>
        <authorList>
            <consortium name="The Broad Institute Genomics Platform"/>
            <consortium name="The Broad Institute Genome Sequencing Center for Infectious Disease"/>
            <person name="Wu L."/>
            <person name="Ma J."/>
        </authorList>
    </citation>
    <scope>NUCLEOTIDE SEQUENCE [LARGE SCALE GENOMIC DNA]</scope>
    <source>
        <strain evidence="8">CGMCC 1.15942</strain>
    </source>
</reference>
<evidence type="ECO:0000256" key="4">
    <source>
        <dbReference type="ARBA" id="ARBA00022989"/>
    </source>
</evidence>
<feature type="transmembrane region" description="Helical" evidence="6">
    <location>
        <begin position="12"/>
        <end position="36"/>
    </location>
</feature>
<dbReference type="Proteomes" id="UP000630615">
    <property type="component" value="Unassembled WGS sequence"/>
</dbReference>
<feature type="transmembrane region" description="Helical" evidence="6">
    <location>
        <begin position="167"/>
        <end position="185"/>
    </location>
</feature>
<evidence type="ECO:0000256" key="2">
    <source>
        <dbReference type="ARBA" id="ARBA00022475"/>
    </source>
</evidence>
<protein>
    <recommendedName>
        <fullName evidence="9">Polysaccharide biosynthesis protein C-terminal domain-containing protein</fullName>
    </recommendedName>
</protein>
<dbReference type="PANTHER" id="PTHR30250">
    <property type="entry name" value="PST FAMILY PREDICTED COLANIC ACID TRANSPORTER"/>
    <property type="match status" value="1"/>
</dbReference>
<dbReference type="Pfam" id="PF01943">
    <property type="entry name" value="Polysacc_synt"/>
    <property type="match status" value="1"/>
</dbReference>
<evidence type="ECO:0000256" key="1">
    <source>
        <dbReference type="ARBA" id="ARBA00004651"/>
    </source>
</evidence>
<feature type="transmembrane region" description="Helical" evidence="6">
    <location>
        <begin position="407"/>
        <end position="423"/>
    </location>
</feature>
<comment type="caution">
    <text evidence="7">The sequence shown here is derived from an EMBL/GenBank/DDBJ whole genome shotgun (WGS) entry which is preliminary data.</text>
</comment>
<keyword evidence="3 6" id="KW-0812">Transmembrane</keyword>
<gene>
    <name evidence="7" type="primary">cps2J</name>
    <name evidence="7" type="ORF">GCM10011573_33420</name>
</gene>
<dbReference type="RefSeq" id="WP_088271309.1">
    <property type="nucleotide sequence ID" value="NZ_BMKI01000011.1"/>
</dbReference>
<dbReference type="InterPro" id="IPR050833">
    <property type="entry name" value="Poly_Biosynth_Transport"/>
</dbReference>
<feature type="transmembrane region" description="Helical" evidence="6">
    <location>
        <begin position="315"/>
        <end position="338"/>
    </location>
</feature>
<keyword evidence="8" id="KW-1185">Reference proteome</keyword>